<keyword evidence="2" id="KW-1185">Reference proteome</keyword>
<proteinExistence type="predicted"/>
<dbReference type="Proteomes" id="UP000798662">
    <property type="component" value="Chromosome 3"/>
</dbReference>
<evidence type="ECO:0000313" key="1">
    <source>
        <dbReference type="EMBL" id="KAK1869095.1"/>
    </source>
</evidence>
<dbReference type="EMBL" id="CM020620">
    <property type="protein sequence ID" value="KAK1869095.1"/>
    <property type="molecule type" value="Genomic_DNA"/>
</dbReference>
<sequence length="299" mass="32282">MLYFIGLGLGDEKDITLRGLEAVKRCSHVYLESYTSLLGVDKAALERLYERPVQVAEREFVEERAEEMLDQAAPADAHVAFLVVGDPYGATTHTDLWLRAVERGIPVEVIHNASIMNAVAACGLQLYRFGEAVSLCFWTDTWRPDSYWAKIARNRAAGLHTLCLLDIKVREPSVESLARGRRVYEPPRFMSVAQAATQLLDIVAGRGGSGGVTDTAGVGPDTRCVGLARVGQTDQVVVYGQLADLANADVGPPLHSLVVPAADLHFHEQAVVDHYALRAAPTHAAAEGSAPATPTEKGD</sequence>
<comment type="caution">
    <text evidence="1">The sequence shown here is derived from an EMBL/GenBank/DDBJ whole genome shotgun (WGS) entry which is preliminary data.</text>
</comment>
<organism evidence="1 2">
    <name type="scientific">Pyropia yezoensis</name>
    <name type="common">Susabi-nori</name>
    <name type="synonym">Porphyra yezoensis</name>
    <dbReference type="NCBI Taxonomy" id="2788"/>
    <lineage>
        <taxon>Eukaryota</taxon>
        <taxon>Rhodophyta</taxon>
        <taxon>Bangiophyceae</taxon>
        <taxon>Bangiales</taxon>
        <taxon>Bangiaceae</taxon>
        <taxon>Pyropia</taxon>
    </lineage>
</organism>
<reference evidence="1" key="1">
    <citation type="submission" date="2019-11" db="EMBL/GenBank/DDBJ databases">
        <title>Nori genome reveals adaptations in red seaweeds to the harsh intertidal environment.</title>
        <authorList>
            <person name="Wang D."/>
            <person name="Mao Y."/>
        </authorList>
    </citation>
    <scope>NUCLEOTIDE SEQUENCE</scope>
    <source>
        <tissue evidence="1">Gametophyte</tissue>
    </source>
</reference>
<evidence type="ECO:0000313" key="2">
    <source>
        <dbReference type="Proteomes" id="UP000798662"/>
    </source>
</evidence>
<gene>
    <name evidence="1" type="ORF">I4F81_011577</name>
</gene>
<accession>A0ACC3CG74</accession>
<protein>
    <submittedName>
        <fullName evidence="1">Uncharacterized protein</fullName>
    </submittedName>
</protein>
<name>A0ACC3CG74_PYRYE</name>